<feature type="domain" description="D-isomer specific 2-hydroxyacid dehydrogenase NAD-binding" evidence="3">
    <location>
        <begin position="132"/>
        <end position="308"/>
    </location>
</feature>
<evidence type="ECO:0000313" key="4">
    <source>
        <dbReference type="EMBL" id="TMI87611.1"/>
    </source>
</evidence>
<dbReference type="GO" id="GO:0016616">
    <property type="term" value="F:oxidoreductase activity, acting on the CH-OH group of donors, NAD or NADP as acceptor"/>
    <property type="evidence" value="ECO:0007669"/>
    <property type="project" value="UniProtKB-ARBA"/>
</dbReference>
<dbReference type="PANTHER" id="PTHR43333:SF1">
    <property type="entry name" value="D-ISOMER SPECIFIC 2-HYDROXYACID DEHYDROGENASE NAD-BINDING DOMAIN-CONTAINING PROTEIN"/>
    <property type="match status" value="1"/>
</dbReference>
<dbReference type="InterPro" id="IPR006140">
    <property type="entry name" value="D-isomer_DH_NAD-bd"/>
</dbReference>
<keyword evidence="1" id="KW-0560">Oxidoreductase</keyword>
<comment type="caution">
    <text evidence="4">The sequence shown here is derived from an EMBL/GenBank/DDBJ whole genome shotgun (WGS) entry which is preliminary data.</text>
</comment>
<dbReference type="Pfam" id="PF02826">
    <property type="entry name" value="2-Hacid_dh_C"/>
    <property type="match status" value="1"/>
</dbReference>
<dbReference type="Proteomes" id="UP000318509">
    <property type="component" value="Unassembled WGS sequence"/>
</dbReference>
<dbReference type="CDD" id="cd05300">
    <property type="entry name" value="2-Hacid_dh_1"/>
    <property type="match status" value="1"/>
</dbReference>
<gene>
    <name evidence="4" type="ORF">E6H00_15035</name>
</gene>
<dbReference type="EMBL" id="VBAK01000153">
    <property type="protein sequence ID" value="TMI87611.1"/>
    <property type="molecule type" value="Genomic_DNA"/>
</dbReference>
<proteinExistence type="predicted"/>
<dbReference type="InterPro" id="IPR036291">
    <property type="entry name" value="NAD(P)-bd_dom_sf"/>
</dbReference>
<dbReference type="PROSITE" id="PS00671">
    <property type="entry name" value="D_2_HYDROXYACID_DH_3"/>
    <property type="match status" value="1"/>
</dbReference>
<keyword evidence="2" id="KW-0520">NAD</keyword>
<evidence type="ECO:0000259" key="3">
    <source>
        <dbReference type="Pfam" id="PF02826"/>
    </source>
</evidence>
<dbReference type="PANTHER" id="PTHR43333">
    <property type="entry name" value="2-HACID_DH_C DOMAIN-CONTAINING PROTEIN"/>
    <property type="match status" value="1"/>
</dbReference>
<protein>
    <submittedName>
        <fullName evidence="4">D-2-hydroxyacid dehydrogenase</fullName>
    </submittedName>
</protein>
<accession>A0A537JVQ1</accession>
<organism evidence="4 5">
    <name type="scientific">Candidatus Segetimicrobium genomatis</name>
    <dbReference type="NCBI Taxonomy" id="2569760"/>
    <lineage>
        <taxon>Bacteria</taxon>
        <taxon>Bacillati</taxon>
        <taxon>Candidatus Sysuimicrobiota</taxon>
        <taxon>Candidatus Sysuimicrobiia</taxon>
        <taxon>Candidatus Sysuimicrobiales</taxon>
        <taxon>Candidatus Segetimicrobiaceae</taxon>
        <taxon>Candidatus Segetimicrobium</taxon>
    </lineage>
</organism>
<evidence type="ECO:0000313" key="5">
    <source>
        <dbReference type="Proteomes" id="UP000318509"/>
    </source>
</evidence>
<sequence>MPTTSPHPVLIASYLEPEYVERVARVEGVHVIYEPGLLPEPRYTCDHHGAPLRRDAQHERRWRDCLARAEVMFDFDYTNIDRLRELIPKVRWIQATSAGIGQLLVRTGLIDAPITFTTARGIHGVPLAEFALMAMLWFAKGGPRIVRDQAAHRWERTCARELRGATVGIVGLGGVGGEVGRSCRALGLRVIATRRTGPDAGEGGAADVVLPPSGLPTLLREADVLVLSCPHTPETEGLIGAEELAMLKPGAVLINIARGAVVDEPALIDALRAGRLGAAALDVAADEPLPATSPLWDLPNVLVSPHSASTVVTENARLTDLFCENLRRYIRGDPLLNVFDRTRLY</sequence>
<evidence type="ECO:0000256" key="1">
    <source>
        <dbReference type="ARBA" id="ARBA00023002"/>
    </source>
</evidence>
<evidence type="ECO:0000256" key="2">
    <source>
        <dbReference type="ARBA" id="ARBA00023027"/>
    </source>
</evidence>
<dbReference type="SUPFAM" id="SSF51735">
    <property type="entry name" value="NAD(P)-binding Rossmann-fold domains"/>
    <property type="match status" value="1"/>
</dbReference>
<reference evidence="4 5" key="1">
    <citation type="journal article" date="2019" name="Nat. Microbiol.">
        <title>Mediterranean grassland soil C-N compound turnover is dependent on rainfall and depth, and is mediated by genomically divergent microorganisms.</title>
        <authorList>
            <person name="Diamond S."/>
            <person name="Andeer P.F."/>
            <person name="Li Z."/>
            <person name="Crits-Christoph A."/>
            <person name="Burstein D."/>
            <person name="Anantharaman K."/>
            <person name="Lane K.R."/>
            <person name="Thomas B.C."/>
            <person name="Pan C."/>
            <person name="Northen T.R."/>
            <person name="Banfield J.F."/>
        </authorList>
    </citation>
    <scope>NUCLEOTIDE SEQUENCE [LARGE SCALE GENOMIC DNA]</scope>
    <source>
        <strain evidence="4">NP_3</strain>
    </source>
</reference>
<dbReference type="InterPro" id="IPR029753">
    <property type="entry name" value="D-isomer_DH_CS"/>
</dbReference>
<name>A0A537JVQ1_9BACT</name>
<dbReference type="Gene3D" id="3.40.50.720">
    <property type="entry name" value="NAD(P)-binding Rossmann-like Domain"/>
    <property type="match status" value="2"/>
</dbReference>
<dbReference type="GO" id="GO:0051287">
    <property type="term" value="F:NAD binding"/>
    <property type="evidence" value="ECO:0007669"/>
    <property type="project" value="InterPro"/>
</dbReference>
<dbReference type="AlphaFoldDB" id="A0A537JVQ1"/>